<dbReference type="InterPro" id="IPR002925">
    <property type="entry name" value="Dienelactn_hydro"/>
</dbReference>
<proteinExistence type="predicted"/>
<comment type="caution">
    <text evidence="2">The sequence shown here is derived from an EMBL/GenBank/DDBJ whole genome shotgun (WGS) entry which is preliminary data.</text>
</comment>
<organism evidence="2 3">
    <name type="scientific">Pseudomonas aeruginosa</name>
    <dbReference type="NCBI Taxonomy" id="287"/>
    <lineage>
        <taxon>Bacteria</taxon>
        <taxon>Pseudomonadati</taxon>
        <taxon>Pseudomonadota</taxon>
        <taxon>Gammaproteobacteria</taxon>
        <taxon>Pseudomonadales</taxon>
        <taxon>Pseudomonadaceae</taxon>
        <taxon>Pseudomonas</taxon>
    </lineage>
</organism>
<feature type="domain" description="Dienelactone hydrolase" evidence="1">
    <location>
        <begin position="2"/>
        <end position="50"/>
    </location>
</feature>
<evidence type="ECO:0000259" key="1">
    <source>
        <dbReference type="Pfam" id="PF01738"/>
    </source>
</evidence>
<keyword evidence="2" id="KW-0378">Hydrolase</keyword>
<dbReference type="Gene3D" id="3.40.50.1820">
    <property type="entry name" value="alpha/beta hydrolase"/>
    <property type="match status" value="1"/>
</dbReference>
<gene>
    <name evidence="2" type="ORF">DT376_38720</name>
</gene>
<sequence length="54" mass="6074">DYRVVIQDDAKHGFTNPDADAHKGHGLDIGYDRQADQRSWADLQAFLKDIFGQG</sequence>
<name>A0A367LX26_PSEAI</name>
<dbReference type="Pfam" id="PF01738">
    <property type="entry name" value="DLH"/>
    <property type="match status" value="1"/>
</dbReference>
<evidence type="ECO:0000313" key="2">
    <source>
        <dbReference type="EMBL" id="RCI69669.1"/>
    </source>
</evidence>
<evidence type="ECO:0000313" key="3">
    <source>
        <dbReference type="Proteomes" id="UP000253594"/>
    </source>
</evidence>
<reference evidence="2 3" key="1">
    <citation type="submission" date="2018-07" db="EMBL/GenBank/DDBJ databases">
        <title>Mechanisms of high-level aminoglycoside resistance among Gram-negative pathogens in Brazil.</title>
        <authorList>
            <person name="Ballaben A.S."/>
            <person name="Darini A.L.C."/>
            <person name="Doi Y."/>
        </authorList>
    </citation>
    <scope>NUCLEOTIDE SEQUENCE [LARGE SCALE GENOMIC DNA]</scope>
    <source>
        <strain evidence="2 3">B2-305</strain>
    </source>
</reference>
<dbReference type="AlphaFoldDB" id="A0A367LX26"/>
<dbReference type="GO" id="GO:0016787">
    <property type="term" value="F:hydrolase activity"/>
    <property type="evidence" value="ECO:0007669"/>
    <property type="project" value="UniProtKB-KW"/>
</dbReference>
<dbReference type="Proteomes" id="UP000253594">
    <property type="component" value="Unassembled WGS sequence"/>
</dbReference>
<accession>A0A367LX26</accession>
<feature type="non-terminal residue" evidence="2">
    <location>
        <position position="1"/>
    </location>
</feature>
<dbReference type="EMBL" id="QORE01002837">
    <property type="protein sequence ID" value="RCI69669.1"/>
    <property type="molecule type" value="Genomic_DNA"/>
</dbReference>
<protein>
    <submittedName>
        <fullName evidence="2">Dienelactone hydrolase family protein</fullName>
    </submittedName>
</protein>
<dbReference type="InterPro" id="IPR029058">
    <property type="entry name" value="AB_hydrolase_fold"/>
</dbReference>